<feature type="transmembrane region" description="Helical" evidence="1">
    <location>
        <begin position="106"/>
        <end position="126"/>
    </location>
</feature>
<protein>
    <submittedName>
        <fullName evidence="2">Uncharacterized protein</fullName>
    </submittedName>
</protein>
<accession>A0AA41U8B5</accession>
<proteinExistence type="predicted"/>
<sequence length="197" mass="21612">MSKTATVRQAWRVAHEPVAGVPTWARRTAYAVPLVVLPSSIWRLGVIFTDDKRSGMLPEWVMNGYIVSLSILSELLAFTAVGLIARWGEVFPRWMPVLGGRRVPPAAAAVPGAIGAFVLTLMWTVIGFATEVTQTKINGDPIPEDFPSQAGGWESAYFYISYAPLLLWGPMLGALTAAYWKRRNAARPVRQKLDVAS</sequence>
<reference evidence="2" key="1">
    <citation type="submission" date="2022-01" db="EMBL/GenBank/DDBJ databases">
        <title>Genome-Based Taxonomic Classification of the Phylum Actinobacteria.</title>
        <authorList>
            <person name="Gao Y."/>
        </authorList>
    </citation>
    <scope>NUCLEOTIDE SEQUENCE</scope>
    <source>
        <strain evidence="2">KLBMP 8922</strain>
    </source>
</reference>
<keyword evidence="1" id="KW-0812">Transmembrane</keyword>
<comment type="caution">
    <text evidence="2">The sequence shown here is derived from an EMBL/GenBank/DDBJ whole genome shotgun (WGS) entry which is preliminary data.</text>
</comment>
<keyword evidence="1" id="KW-1133">Transmembrane helix</keyword>
<feature type="transmembrane region" description="Helical" evidence="1">
    <location>
        <begin position="29"/>
        <end position="48"/>
    </location>
</feature>
<organism evidence="2 3">
    <name type="scientific">Yinghuangia soli</name>
    <dbReference type="NCBI Taxonomy" id="2908204"/>
    <lineage>
        <taxon>Bacteria</taxon>
        <taxon>Bacillati</taxon>
        <taxon>Actinomycetota</taxon>
        <taxon>Actinomycetes</taxon>
        <taxon>Kitasatosporales</taxon>
        <taxon>Streptomycetaceae</taxon>
        <taxon>Yinghuangia</taxon>
    </lineage>
</organism>
<evidence type="ECO:0000256" key="1">
    <source>
        <dbReference type="SAM" id="Phobius"/>
    </source>
</evidence>
<keyword evidence="3" id="KW-1185">Reference proteome</keyword>
<evidence type="ECO:0000313" key="3">
    <source>
        <dbReference type="Proteomes" id="UP001165378"/>
    </source>
</evidence>
<dbReference type="RefSeq" id="WP_235057512.1">
    <property type="nucleotide sequence ID" value="NZ_JAKFHA010000038.1"/>
</dbReference>
<feature type="transmembrane region" description="Helical" evidence="1">
    <location>
        <begin position="60"/>
        <end position="85"/>
    </location>
</feature>
<feature type="transmembrane region" description="Helical" evidence="1">
    <location>
        <begin position="156"/>
        <end position="180"/>
    </location>
</feature>
<dbReference type="AlphaFoldDB" id="A0AA41U8B5"/>
<gene>
    <name evidence="2" type="ORF">LZ495_36780</name>
</gene>
<keyword evidence="1" id="KW-0472">Membrane</keyword>
<name>A0AA41U8B5_9ACTN</name>
<dbReference type="EMBL" id="JAKFHA010000038">
    <property type="protein sequence ID" value="MCF2532739.1"/>
    <property type="molecule type" value="Genomic_DNA"/>
</dbReference>
<dbReference type="Proteomes" id="UP001165378">
    <property type="component" value="Unassembled WGS sequence"/>
</dbReference>
<evidence type="ECO:0000313" key="2">
    <source>
        <dbReference type="EMBL" id="MCF2532739.1"/>
    </source>
</evidence>